<dbReference type="InterPro" id="IPR029028">
    <property type="entry name" value="Alpha/beta_knot_MTases"/>
</dbReference>
<dbReference type="CDD" id="cd18095">
    <property type="entry name" value="SpoU-like_rRNA-MTase"/>
    <property type="match status" value="1"/>
</dbReference>
<dbReference type="InterPro" id="IPR001537">
    <property type="entry name" value="SpoU_MeTrfase"/>
</dbReference>
<keyword evidence="1 4" id="KW-0489">Methyltransferase</keyword>
<dbReference type="GO" id="GO:0006396">
    <property type="term" value="P:RNA processing"/>
    <property type="evidence" value="ECO:0007669"/>
    <property type="project" value="InterPro"/>
</dbReference>
<dbReference type="GO" id="GO:0008173">
    <property type="term" value="F:RNA methyltransferase activity"/>
    <property type="evidence" value="ECO:0007669"/>
    <property type="project" value="InterPro"/>
</dbReference>
<dbReference type="GO" id="GO:0032259">
    <property type="term" value="P:methylation"/>
    <property type="evidence" value="ECO:0007669"/>
    <property type="project" value="UniProtKB-KW"/>
</dbReference>
<accession>A0A9D9D769</accession>
<dbReference type="GO" id="GO:0003723">
    <property type="term" value="F:RNA binding"/>
    <property type="evidence" value="ECO:0007669"/>
    <property type="project" value="InterPro"/>
</dbReference>
<dbReference type="SUPFAM" id="SSF75217">
    <property type="entry name" value="alpha/beta knot"/>
    <property type="match status" value="1"/>
</dbReference>
<evidence type="ECO:0000259" key="3">
    <source>
        <dbReference type="Pfam" id="PF00588"/>
    </source>
</evidence>
<gene>
    <name evidence="4" type="ORF">IAC78_00825</name>
</gene>
<dbReference type="PANTHER" id="PTHR43191:SF2">
    <property type="entry name" value="RRNA METHYLTRANSFERASE 3, MITOCHONDRIAL"/>
    <property type="match status" value="1"/>
</dbReference>
<evidence type="ECO:0000313" key="5">
    <source>
        <dbReference type="Proteomes" id="UP000823629"/>
    </source>
</evidence>
<dbReference type="Pfam" id="PF00588">
    <property type="entry name" value="SpoU_methylase"/>
    <property type="match status" value="1"/>
</dbReference>
<organism evidence="4 5">
    <name type="scientific">Candidatus Scatoplasma merdavium</name>
    <dbReference type="NCBI Taxonomy" id="2840932"/>
    <lineage>
        <taxon>Bacteria</taxon>
        <taxon>Bacillati</taxon>
        <taxon>Bacillota</taxon>
        <taxon>Bacilli</taxon>
        <taxon>Bacillales</taxon>
        <taxon>Candidatus Scatoplasma</taxon>
    </lineage>
</organism>
<proteinExistence type="predicted"/>
<dbReference type="EMBL" id="JADING010000020">
    <property type="protein sequence ID" value="MBO8414013.1"/>
    <property type="molecule type" value="Genomic_DNA"/>
</dbReference>
<reference evidence="4" key="1">
    <citation type="submission" date="2020-10" db="EMBL/GenBank/DDBJ databases">
        <authorList>
            <person name="Gilroy R."/>
        </authorList>
    </citation>
    <scope>NUCLEOTIDE SEQUENCE</scope>
    <source>
        <strain evidence="4">1748</strain>
    </source>
</reference>
<dbReference type="Proteomes" id="UP000823629">
    <property type="component" value="Unassembled WGS sequence"/>
</dbReference>
<evidence type="ECO:0000313" key="4">
    <source>
        <dbReference type="EMBL" id="MBO8414013.1"/>
    </source>
</evidence>
<name>A0A9D9D769_9BACL</name>
<dbReference type="PANTHER" id="PTHR43191">
    <property type="entry name" value="RRNA METHYLTRANSFERASE 3"/>
    <property type="match status" value="1"/>
</dbReference>
<feature type="domain" description="tRNA/rRNA methyltransferase SpoU type" evidence="3">
    <location>
        <begin position="97"/>
        <end position="232"/>
    </location>
</feature>
<protein>
    <submittedName>
        <fullName evidence="4">RNA methyltransferase</fullName>
    </submittedName>
</protein>
<dbReference type="Gene3D" id="3.40.1280.10">
    <property type="match status" value="1"/>
</dbReference>
<dbReference type="InterPro" id="IPR051259">
    <property type="entry name" value="rRNA_Methyltransferase"/>
</dbReference>
<evidence type="ECO:0000256" key="1">
    <source>
        <dbReference type="ARBA" id="ARBA00022603"/>
    </source>
</evidence>
<reference evidence="4" key="2">
    <citation type="journal article" date="2021" name="PeerJ">
        <title>Extensive microbial diversity within the chicken gut microbiome revealed by metagenomics and culture.</title>
        <authorList>
            <person name="Gilroy R."/>
            <person name="Ravi A."/>
            <person name="Getino M."/>
            <person name="Pursley I."/>
            <person name="Horton D.L."/>
            <person name="Alikhan N.F."/>
            <person name="Baker D."/>
            <person name="Gharbi K."/>
            <person name="Hall N."/>
            <person name="Watson M."/>
            <person name="Adriaenssens E.M."/>
            <person name="Foster-Nyarko E."/>
            <person name="Jarju S."/>
            <person name="Secka A."/>
            <person name="Antonio M."/>
            <person name="Oren A."/>
            <person name="Chaudhuri R.R."/>
            <person name="La Ragione R."/>
            <person name="Hildebrand F."/>
            <person name="Pallen M.J."/>
        </authorList>
    </citation>
    <scope>NUCLEOTIDE SEQUENCE</scope>
    <source>
        <strain evidence="4">1748</strain>
    </source>
</reference>
<dbReference type="AlphaFoldDB" id="A0A9D9D769"/>
<keyword evidence="2" id="KW-0808">Transferase</keyword>
<comment type="caution">
    <text evidence="4">The sequence shown here is derived from an EMBL/GenBank/DDBJ whole genome shotgun (WGS) entry which is preliminary data.</text>
</comment>
<evidence type="ECO:0000256" key="2">
    <source>
        <dbReference type="ARBA" id="ARBA00022679"/>
    </source>
</evidence>
<dbReference type="InterPro" id="IPR029026">
    <property type="entry name" value="tRNA_m1G_MTases_N"/>
</dbReference>
<sequence length="235" mass="26510">MGLTITSKSNPLYSKLLKLRKHPEDNKFIIEGEDLVELARSNSKLLFTFTYTGSSFSADYVLSKELYRNLSSYSSLPKVMGVGKFEFVKSDSFNRGIYLDGVQDPGNLGTIERSCLAFNYLNIFLSSDCVSPLNFKSVQASKGALFYLNISYCKLSDLKEKGYKIYATSLDKNAKELVKVDRPKNNYILVFGSEGQGVKKENLKLADENIFIEMDRKIESLNVGVAASIIMYNWR</sequence>